<keyword evidence="1" id="KW-1133">Transmembrane helix</keyword>
<organism evidence="2 3">
    <name type="scientific">Cerrena zonata</name>
    <dbReference type="NCBI Taxonomy" id="2478898"/>
    <lineage>
        <taxon>Eukaryota</taxon>
        <taxon>Fungi</taxon>
        <taxon>Dikarya</taxon>
        <taxon>Basidiomycota</taxon>
        <taxon>Agaricomycotina</taxon>
        <taxon>Agaricomycetes</taxon>
        <taxon>Polyporales</taxon>
        <taxon>Cerrenaceae</taxon>
        <taxon>Cerrena</taxon>
    </lineage>
</organism>
<evidence type="ECO:0000313" key="2">
    <source>
        <dbReference type="EMBL" id="KAK7688355.1"/>
    </source>
</evidence>
<keyword evidence="1" id="KW-0812">Transmembrane</keyword>
<gene>
    <name evidence="2" type="ORF">QCA50_008727</name>
</gene>
<keyword evidence="1" id="KW-0472">Membrane</keyword>
<name>A0AAW0GB25_9APHY</name>
<sequence>MVIQQCTGAVLAALRLYVIWGHNRRIFLVVLGTGLILPIGNIIHVNLQQDVSLPSPYTGWVNISARAFSILSDALILILTWIKTLKVKRSLQAFDRDTSFVTILLRDGTLHFMAIFFLHIANFIGIRFHVYNALYPLTDVISSILITRFLLGLRSIYSYRSMEISRPGMSKKARSLDDASLTGNLGAPVRFSLDDHEAEDRPYLSENPLLSGLRDTTLRMQRRDSEYEEFDIPSVIDIKREYP</sequence>
<feature type="transmembrane region" description="Helical" evidence="1">
    <location>
        <begin position="63"/>
        <end position="82"/>
    </location>
</feature>
<feature type="transmembrane region" description="Helical" evidence="1">
    <location>
        <begin position="133"/>
        <end position="151"/>
    </location>
</feature>
<dbReference type="AlphaFoldDB" id="A0AAW0GB25"/>
<keyword evidence="3" id="KW-1185">Reference proteome</keyword>
<feature type="transmembrane region" description="Helical" evidence="1">
    <location>
        <begin position="103"/>
        <end position="121"/>
    </location>
</feature>
<accession>A0AAW0GB25</accession>
<evidence type="ECO:0000313" key="3">
    <source>
        <dbReference type="Proteomes" id="UP001385951"/>
    </source>
</evidence>
<comment type="caution">
    <text evidence="2">The sequence shown here is derived from an EMBL/GenBank/DDBJ whole genome shotgun (WGS) entry which is preliminary data.</text>
</comment>
<feature type="transmembrane region" description="Helical" evidence="1">
    <location>
        <begin position="25"/>
        <end position="43"/>
    </location>
</feature>
<dbReference type="Proteomes" id="UP001385951">
    <property type="component" value="Unassembled WGS sequence"/>
</dbReference>
<reference evidence="2 3" key="1">
    <citation type="submission" date="2022-09" db="EMBL/GenBank/DDBJ databases">
        <authorList>
            <person name="Palmer J.M."/>
        </authorList>
    </citation>
    <scope>NUCLEOTIDE SEQUENCE [LARGE SCALE GENOMIC DNA]</scope>
    <source>
        <strain evidence="2 3">DSM 7382</strain>
    </source>
</reference>
<evidence type="ECO:0000256" key="1">
    <source>
        <dbReference type="SAM" id="Phobius"/>
    </source>
</evidence>
<protein>
    <submittedName>
        <fullName evidence="2">Uncharacterized protein</fullName>
    </submittedName>
</protein>
<proteinExistence type="predicted"/>
<dbReference type="EMBL" id="JASBNA010000011">
    <property type="protein sequence ID" value="KAK7688355.1"/>
    <property type="molecule type" value="Genomic_DNA"/>
</dbReference>